<dbReference type="Proteomes" id="UP001153269">
    <property type="component" value="Unassembled WGS sequence"/>
</dbReference>
<keyword evidence="2" id="KW-1185">Reference proteome</keyword>
<proteinExistence type="predicted"/>
<evidence type="ECO:0000313" key="1">
    <source>
        <dbReference type="EMBL" id="CAB1458970.1"/>
    </source>
</evidence>
<gene>
    <name evidence="1" type="ORF">PLEPLA_LOCUS46805</name>
</gene>
<name>A0A9N7ZC66_PLEPL</name>
<accession>A0A9N7ZC66</accession>
<sequence length="91" mass="9403">MGCDVDVAIIGPGSVPRGRVARADPWVNCRGSSPCPALPCRAVPCRAVPRRAVDAAASAVTHPKEPVGHMLALPTPGVTSHSNFSFTSKLC</sequence>
<protein>
    <submittedName>
        <fullName evidence="1">Uncharacterized protein</fullName>
    </submittedName>
</protein>
<dbReference type="EMBL" id="CADEAL010004411">
    <property type="protein sequence ID" value="CAB1458970.1"/>
    <property type="molecule type" value="Genomic_DNA"/>
</dbReference>
<dbReference type="AlphaFoldDB" id="A0A9N7ZC66"/>
<comment type="caution">
    <text evidence="1">The sequence shown here is derived from an EMBL/GenBank/DDBJ whole genome shotgun (WGS) entry which is preliminary data.</text>
</comment>
<organism evidence="1 2">
    <name type="scientific">Pleuronectes platessa</name>
    <name type="common">European plaice</name>
    <dbReference type="NCBI Taxonomy" id="8262"/>
    <lineage>
        <taxon>Eukaryota</taxon>
        <taxon>Metazoa</taxon>
        <taxon>Chordata</taxon>
        <taxon>Craniata</taxon>
        <taxon>Vertebrata</taxon>
        <taxon>Euteleostomi</taxon>
        <taxon>Actinopterygii</taxon>
        <taxon>Neopterygii</taxon>
        <taxon>Teleostei</taxon>
        <taxon>Neoteleostei</taxon>
        <taxon>Acanthomorphata</taxon>
        <taxon>Carangaria</taxon>
        <taxon>Pleuronectiformes</taxon>
        <taxon>Pleuronectoidei</taxon>
        <taxon>Pleuronectidae</taxon>
        <taxon>Pleuronectes</taxon>
    </lineage>
</organism>
<reference evidence="1" key="1">
    <citation type="submission" date="2020-03" db="EMBL/GenBank/DDBJ databases">
        <authorList>
            <person name="Weist P."/>
        </authorList>
    </citation>
    <scope>NUCLEOTIDE SEQUENCE</scope>
</reference>
<evidence type="ECO:0000313" key="2">
    <source>
        <dbReference type="Proteomes" id="UP001153269"/>
    </source>
</evidence>